<dbReference type="OrthoDB" id="2674031at2759"/>
<feature type="chain" id="PRO_5040321847" evidence="2">
    <location>
        <begin position="24"/>
        <end position="255"/>
    </location>
</feature>
<feature type="region of interest" description="Disordered" evidence="1">
    <location>
        <begin position="75"/>
        <end position="114"/>
    </location>
</feature>
<evidence type="ECO:0000256" key="1">
    <source>
        <dbReference type="SAM" id="MobiDB-lite"/>
    </source>
</evidence>
<feature type="compositionally biased region" description="Basic and acidic residues" evidence="1">
    <location>
        <begin position="75"/>
        <end position="95"/>
    </location>
</feature>
<dbReference type="Proteomes" id="UP000714275">
    <property type="component" value="Unassembled WGS sequence"/>
</dbReference>
<keyword evidence="2" id="KW-0732">Signal</keyword>
<dbReference type="AlphaFoldDB" id="A0A9P7A0U9"/>
<feature type="signal peptide" evidence="2">
    <location>
        <begin position="1"/>
        <end position="23"/>
    </location>
</feature>
<dbReference type="EMBL" id="JABBWD010000009">
    <property type="protein sequence ID" value="KAG1780323.1"/>
    <property type="molecule type" value="Genomic_DNA"/>
</dbReference>
<sequence>MILLLPAALPLTHSLSFLPLVQLSPVLSTLKTLLSKFPCATAGPGHALGKGQRVGGGLGWGDGCPLIELMAHRRSKEDEGIGHERYSGDKEKEVPAKINVSPPSSPKKKRQKSEIVTTVLDPPPFLLPILEPSPLCKSSSEPKNPIQCITEEASPTDLNISSAGAQKDTVTGFYKPSPTIEEAQLAFDDLKRILRPPKKTAGYKDPELDAVFCRRLEGMKQFLWVYVDPQSSTFGKWTMTSLLTARALERKCAYS</sequence>
<reference evidence="3" key="1">
    <citation type="journal article" date="2020" name="New Phytol.">
        <title>Comparative genomics reveals dynamic genome evolution in host specialist ectomycorrhizal fungi.</title>
        <authorList>
            <person name="Lofgren L.A."/>
            <person name="Nguyen N.H."/>
            <person name="Vilgalys R."/>
            <person name="Ruytinx J."/>
            <person name="Liao H.L."/>
            <person name="Branco S."/>
            <person name="Kuo A."/>
            <person name="LaButti K."/>
            <person name="Lipzen A."/>
            <person name="Andreopoulos W."/>
            <person name="Pangilinan J."/>
            <person name="Riley R."/>
            <person name="Hundley H."/>
            <person name="Na H."/>
            <person name="Barry K."/>
            <person name="Grigoriev I.V."/>
            <person name="Stajich J.E."/>
            <person name="Kennedy P.G."/>
        </authorList>
    </citation>
    <scope>NUCLEOTIDE SEQUENCE</scope>
    <source>
        <strain evidence="3">DOB743</strain>
    </source>
</reference>
<keyword evidence="4" id="KW-1185">Reference proteome</keyword>
<name>A0A9P7A0U9_9AGAM</name>
<evidence type="ECO:0000256" key="2">
    <source>
        <dbReference type="SAM" id="SignalP"/>
    </source>
</evidence>
<comment type="caution">
    <text evidence="3">The sequence shown here is derived from an EMBL/GenBank/DDBJ whole genome shotgun (WGS) entry which is preliminary data.</text>
</comment>
<accession>A0A9P7A0U9</accession>
<organism evidence="3 4">
    <name type="scientific">Suillus placidus</name>
    <dbReference type="NCBI Taxonomy" id="48579"/>
    <lineage>
        <taxon>Eukaryota</taxon>
        <taxon>Fungi</taxon>
        <taxon>Dikarya</taxon>
        <taxon>Basidiomycota</taxon>
        <taxon>Agaricomycotina</taxon>
        <taxon>Agaricomycetes</taxon>
        <taxon>Agaricomycetidae</taxon>
        <taxon>Boletales</taxon>
        <taxon>Suillineae</taxon>
        <taxon>Suillaceae</taxon>
        <taxon>Suillus</taxon>
    </lineage>
</organism>
<evidence type="ECO:0000313" key="3">
    <source>
        <dbReference type="EMBL" id="KAG1780323.1"/>
    </source>
</evidence>
<protein>
    <submittedName>
        <fullName evidence="3">Uncharacterized protein</fullName>
    </submittedName>
</protein>
<proteinExistence type="predicted"/>
<gene>
    <name evidence="3" type="ORF">EV702DRAFT_1043155</name>
</gene>
<evidence type="ECO:0000313" key="4">
    <source>
        <dbReference type="Proteomes" id="UP000714275"/>
    </source>
</evidence>